<gene>
    <name evidence="3" type="ORF">DXN05_12765</name>
</gene>
<protein>
    <submittedName>
        <fullName evidence="3">PorT family protein</fullName>
    </submittedName>
</protein>
<reference evidence="3 4" key="1">
    <citation type="submission" date="2018-08" db="EMBL/GenBank/DDBJ databases">
        <title>Chitinophagaceae sp. K23C18032701, a novel bacterium isolated from forest soil.</title>
        <authorList>
            <person name="Wang C."/>
        </authorList>
    </citation>
    <scope>NUCLEOTIDE SEQUENCE [LARGE SCALE GENOMIC DNA]</scope>
    <source>
        <strain evidence="3 4">K23C18032701</strain>
    </source>
</reference>
<name>A0A3E1NI19_9BACT</name>
<dbReference type="RefSeq" id="WP_116847663.1">
    <property type="nucleotide sequence ID" value="NZ_QTJU01000004.1"/>
</dbReference>
<evidence type="ECO:0000256" key="1">
    <source>
        <dbReference type="SAM" id="SignalP"/>
    </source>
</evidence>
<dbReference type="OrthoDB" id="947434at2"/>
<feature type="domain" description="Outer membrane protein beta-barrel" evidence="2">
    <location>
        <begin position="22"/>
        <end position="167"/>
    </location>
</feature>
<evidence type="ECO:0000259" key="2">
    <source>
        <dbReference type="Pfam" id="PF13568"/>
    </source>
</evidence>
<evidence type="ECO:0000313" key="3">
    <source>
        <dbReference type="EMBL" id="RFM27586.1"/>
    </source>
</evidence>
<proteinExistence type="predicted"/>
<keyword evidence="4" id="KW-1185">Reference proteome</keyword>
<accession>A0A3E1NI19</accession>
<feature type="signal peptide" evidence="1">
    <location>
        <begin position="1"/>
        <end position="21"/>
    </location>
</feature>
<organism evidence="3 4">
    <name type="scientific">Deminuibacter soli</name>
    <dbReference type="NCBI Taxonomy" id="2291815"/>
    <lineage>
        <taxon>Bacteria</taxon>
        <taxon>Pseudomonadati</taxon>
        <taxon>Bacteroidota</taxon>
        <taxon>Chitinophagia</taxon>
        <taxon>Chitinophagales</taxon>
        <taxon>Chitinophagaceae</taxon>
        <taxon>Deminuibacter</taxon>
    </lineage>
</organism>
<dbReference type="EMBL" id="QTJU01000004">
    <property type="protein sequence ID" value="RFM27586.1"/>
    <property type="molecule type" value="Genomic_DNA"/>
</dbReference>
<dbReference type="InterPro" id="IPR025665">
    <property type="entry name" value="Beta-barrel_OMP_2"/>
</dbReference>
<feature type="chain" id="PRO_5017559272" evidence="1">
    <location>
        <begin position="22"/>
        <end position="213"/>
    </location>
</feature>
<dbReference type="Proteomes" id="UP000261284">
    <property type="component" value="Unassembled WGS sequence"/>
</dbReference>
<evidence type="ECO:0000313" key="4">
    <source>
        <dbReference type="Proteomes" id="UP000261284"/>
    </source>
</evidence>
<comment type="caution">
    <text evidence="3">The sequence shown here is derived from an EMBL/GenBank/DDBJ whole genome shotgun (WGS) entry which is preliminary data.</text>
</comment>
<dbReference type="Pfam" id="PF13568">
    <property type="entry name" value="OMP_b-brl_2"/>
    <property type="match status" value="1"/>
</dbReference>
<keyword evidence="1" id="KW-0732">Signal</keyword>
<sequence length="213" mass="23639">MKKIFASLAIVMLAAAGRADAQLSFGIKGGVSFTNISNEYNDLTRTTGHGGIFLNSKIGYGWAIQPEVLYGGMGDRYRLIPNGTATEALSYIQIPVMFQYYPVREFYLEFGPQLGLLTDAKEKAPRTTADVQYKYNTADFALNFGAGFKINPVIGFYFRYNLGLANLQKPEYTNDTYQNRGVLLGMDLTLFHSGGNGYGNRGGGHRPGHRRRY</sequence>
<dbReference type="AlphaFoldDB" id="A0A3E1NI19"/>